<reference evidence="2 3" key="1">
    <citation type="journal article" date="2022" name="Nat. Genet.">
        <title>Improved pea reference genome and pan-genome highlight genomic features and evolutionary characteristics.</title>
        <authorList>
            <person name="Yang T."/>
            <person name="Liu R."/>
            <person name="Luo Y."/>
            <person name="Hu S."/>
            <person name="Wang D."/>
            <person name="Wang C."/>
            <person name="Pandey M.K."/>
            <person name="Ge S."/>
            <person name="Xu Q."/>
            <person name="Li N."/>
            <person name="Li G."/>
            <person name="Huang Y."/>
            <person name="Saxena R.K."/>
            <person name="Ji Y."/>
            <person name="Li M."/>
            <person name="Yan X."/>
            <person name="He Y."/>
            <person name="Liu Y."/>
            <person name="Wang X."/>
            <person name="Xiang C."/>
            <person name="Varshney R.K."/>
            <person name="Ding H."/>
            <person name="Gao S."/>
            <person name="Zong X."/>
        </authorList>
    </citation>
    <scope>NUCLEOTIDE SEQUENCE [LARGE SCALE GENOMIC DNA]</scope>
    <source>
        <strain evidence="2 3">cv. Zhongwan 6</strain>
    </source>
</reference>
<feature type="region of interest" description="Disordered" evidence="1">
    <location>
        <begin position="30"/>
        <end position="72"/>
    </location>
</feature>
<feature type="compositionally biased region" description="Basic and acidic residues" evidence="1">
    <location>
        <begin position="49"/>
        <end position="67"/>
    </location>
</feature>
<evidence type="ECO:0000313" key="3">
    <source>
        <dbReference type="Proteomes" id="UP001058974"/>
    </source>
</evidence>
<evidence type="ECO:0000256" key="1">
    <source>
        <dbReference type="SAM" id="MobiDB-lite"/>
    </source>
</evidence>
<dbReference type="Gramene" id="Psat07G0609900-T1">
    <property type="protein sequence ID" value="KAI5391105.1"/>
    <property type="gene ID" value="KIW84_076099"/>
</dbReference>
<accession>A0A9D4VYG0</accession>
<dbReference type="Gramene" id="PSAT_LOCUS29740_t1">
    <property type="protein sequence ID" value="CAL5211300.1"/>
    <property type="gene ID" value="PSAT_LOCUS29740"/>
</dbReference>
<dbReference type="AlphaFoldDB" id="A0A9D4VYG0"/>
<keyword evidence="3" id="KW-1185">Reference proteome</keyword>
<sequence>MQFMLNLRVTHGVPLCLSGITNPLALSKEMADHDRRRKAMRKQRSVHANQDKGSPRNSDFVEIKGGESGEGYDQEDLEEILYQLSRSYYLTGLSAKAA</sequence>
<dbReference type="Gramene" id="Psat7g222640.1">
    <property type="protein sequence ID" value="Psat7g222640.1.cds"/>
    <property type="gene ID" value="Psat7g222640"/>
</dbReference>
<dbReference type="OrthoDB" id="1886726at2759"/>
<comment type="caution">
    <text evidence="2">The sequence shown here is derived from an EMBL/GenBank/DDBJ whole genome shotgun (WGS) entry which is preliminary data.</text>
</comment>
<gene>
    <name evidence="2" type="ORF">KIW84_076099</name>
</gene>
<dbReference type="Proteomes" id="UP001058974">
    <property type="component" value="Chromosome 7"/>
</dbReference>
<name>A0A9D4VYG0_PEA</name>
<organism evidence="2 3">
    <name type="scientific">Pisum sativum</name>
    <name type="common">Garden pea</name>
    <name type="synonym">Lathyrus oleraceus</name>
    <dbReference type="NCBI Taxonomy" id="3888"/>
    <lineage>
        <taxon>Eukaryota</taxon>
        <taxon>Viridiplantae</taxon>
        <taxon>Streptophyta</taxon>
        <taxon>Embryophyta</taxon>
        <taxon>Tracheophyta</taxon>
        <taxon>Spermatophyta</taxon>
        <taxon>Magnoliopsida</taxon>
        <taxon>eudicotyledons</taxon>
        <taxon>Gunneridae</taxon>
        <taxon>Pentapetalae</taxon>
        <taxon>rosids</taxon>
        <taxon>fabids</taxon>
        <taxon>Fabales</taxon>
        <taxon>Fabaceae</taxon>
        <taxon>Papilionoideae</taxon>
        <taxon>50 kb inversion clade</taxon>
        <taxon>NPAAA clade</taxon>
        <taxon>Hologalegina</taxon>
        <taxon>IRL clade</taxon>
        <taxon>Fabeae</taxon>
        <taxon>Lathyrus</taxon>
    </lineage>
</organism>
<protein>
    <submittedName>
        <fullName evidence="2">Uncharacterized protein</fullName>
    </submittedName>
</protein>
<dbReference type="EMBL" id="JAMSHJ010000007">
    <property type="protein sequence ID" value="KAI5391105.1"/>
    <property type="molecule type" value="Genomic_DNA"/>
</dbReference>
<evidence type="ECO:0000313" key="2">
    <source>
        <dbReference type="EMBL" id="KAI5391105.1"/>
    </source>
</evidence>
<feature type="compositionally biased region" description="Basic residues" evidence="1">
    <location>
        <begin position="35"/>
        <end position="45"/>
    </location>
</feature>
<proteinExistence type="predicted"/>